<evidence type="ECO:0000313" key="5">
    <source>
        <dbReference type="Proteomes" id="UP000886744"/>
    </source>
</evidence>
<comment type="caution">
    <text evidence="4">The sequence shown here is derived from an EMBL/GenBank/DDBJ whole genome shotgun (WGS) entry which is preliminary data.</text>
</comment>
<reference evidence="4" key="2">
    <citation type="journal article" date="2021" name="PeerJ">
        <title>Extensive microbial diversity within the chicken gut microbiome revealed by metagenomics and culture.</title>
        <authorList>
            <person name="Gilroy R."/>
            <person name="Ravi A."/>
            <person name="Getino M."/>
            <person name="Pursley I."/>
            <person name="Horton D.L."/>
            <person name="Alikhan N.F."/>
            <person name="Baker D."/>
            <person name="Gharbi K."/>
            <person name="Hall N."/>
            <person name="Watson M."/>
            <person name="Adriaenssens E.M."/>
            <person name="Foster-Nyarko E."/>
            <person name="Jarju S."/>
            <person name="Secka A."/>
            <person name="Antonio M."/>
            <person name="Oren A."/>
            <person name="Chaudhuri R.R."/>
            <person name="La Ragione R."/>
            <person name="Hildebrand F."/>
            <person name="Pallen M.J."/>
        </authorList>
    </citation>
    <scope>NUCLEOTIDE SEQUENCE</scope>
    <source>
        <strain evidence="4">ChiHjej13B12-12457</strain>
    </source>
</reference>
<evidence type="ECO:0000313" key="4">
    <source>
        <dbReference type="EMBL" id="HIR63186.1"/>
    </source>
</evidence>
<dbReference type="Proteomes" id="UP000886744">
    <property type="component" value="Unassembled WGS sequence"/>
</dbReference>
<dbReference type="SUPFAM" id="SSF53822">
    <property type="entry name" value="Periplasmic binding protein-like I"/>
    <property type="match status" value="1"/>
</dbReference>
<accession>A0A9D1J6S1</accession>
<reference evidence="4" key="1">
    <citation type="submission" date="2020-10" db="EMBL/GenBank/DDBJ databases">
        <authorList>
            <person name="Gilroy R."/>
        </authorList>
    </citation>
    <scope>NUCLEOTIDE SEQUENCE</scope>
    <source>
        <strain evidence="4">ChiHjej13B12-12457</strain>
    </source>
</reference>
<gene>
    <name evidence="4" type="ORF">IAC94_06670</name>
</gene>
<dbReference type="SMART" id="SM00257">
    <property type="entry name" value="LysM"/>
    <property type="match status" value="2"/>
</dbReference>
<dbReference type="AlphaFoldDB" id="A0A9D1J6S1"/>
<organism evidence="4 5">
    <name type="scientific">Candidatus Coprenecus avistercoris</name>
    <dbReference type="NCBI Taxonomy" id="2840730"/>
    <lineage>
        <taxon>Bacteria</taxon>
        <taxon>Pseudomonadati</taxon>
        <taxon>Bacteroidota</taxon>
        <taxon>Bacteroidia</taxon>
        <taxon>Bacteroidales</taxon>
        <taxon>Rikenellaceae</taxon>
        <taxon>Rikenellaceae incertae sedis</taxon>
        <taxon>Candidatus Coprenecus</taxon>
    </lineage>
</organism>
<dbReference type="Pfam" id="PF01476">
    <property type="entry name" value="LysM"/>
    <property type="match status" value="2"/>
</dbReference>
<proteinExistence type="predicted"/>
<feature type="domain" description="LysM" evidence="3">
    <location>
        <begin position="46"/>
        <end position="89"/>
    </location>
</feature>
<dbReference type="PANTHER" id="PTHR33734:SF22">
    <property type="entry name" value="MEMBRANE-BOUND LYTIC MUREIN TRANSGLYCOSYLASE D"/>
    <property type="match status" value="1"/>
</dbReference>
<feature type="region of interest" description="Disordered" evidence="1">
    <location>
        <begin position="114"/>
        <end position="135"/>
    </location>
</feature>
<keyword evidence="2" id="KW-0732">Signal</keyword>
<dbReference type="InterPro" id="IPR036779">
    <property type="entry name" value="LysM_dom_sf"/>
</dbReference>
<dbReference type="Gene3D" id="3.40.50.2300">
    <property type="match status" value="2"/>
</dbReference>
<dbReference type="InterPro" id="IPR018392">
    <property type="entry name" value="LysM"/>
</dbReference>
<dbReference type="Gene3D" id="3.10.350.10">
    <property type="entry name" value="LysM domain"/>
    <property type="match status" value="2"/>
</dbReference>
<dbReference type="EMBL" id="DVHI01000082">
    <property type="protein sequence ID" value="HIR63186.1"/>
    <property type="molecule type" value="Genomic_DNA"/>
</dbReference>
<dbReference type="SUPFAM" id="SSF54106">
    <property type="entry name" value="LysM domain"/>
    <property type="match status" value="1"/>
</dbReference>
<dbReference type="CDD" id="cd00118">
    <property type="entry name" value="LysM"/>
    <property type="match status" value="1"/>
</dbReference>
<evidence type="ECO:0000259" key="3">
    <source>
        <dbReference type="PROSITE" id="PS51782"/>
    </source>
</evidence>
<feature type="compositionally biased region" description="Basic and acidic residues" evidence="1">
    <location>
        <begin position="119"/>
        <end position="128"/>
    </location>
</feature>
<feature type="chain" id="PRO_5038887480" evidence="2">
    <location>
        <begin position="24"/>
        <end position="602"/>
    </location>
</feature>
<dbReference type="PANTHER" id="PTHR33734">
    <property type="entry name" value="LYSM DOMAIN-CONTAINING GPI-ANCHORED PROTEIN 2"/>
    <property type="match status" value="1"/>
</dbReference>
<dbReference type="PROSITE" id="PS51782">
    <property type="entry name" value="LYSM"/>
    <property type="match status" value="1"/>
</dbReference>
<name>A0A9D1J6S1_9BACT</name>
<dbReference type="InterPro" id="IPR028082">
    <property type="entry name" value="Peripla_BP_I"/>
</dbReference>
<protein>
    <submittedName>
        <fullName evidence="4">LysM peptidoglycan-binding domain-containing protein</fullName>
    </submittedName>
</protein>
<evidence type="ECO:0000256" key="2">
    <source>
        <dbReference type="SAM" id="SignalP"/>
    </source>
</evidence>
<feature type="signal peptide" evidence="2">
    <location>
        <begin position="1"/>
        <end position="23"/>
    </location>
</feature>
<sequence length="602" mass="66479">MRLLLTVLLGLMLAAPAAVRAGAQEFVATPVEISADKVNVKGTVYYLHKVLKGHTLYSISKAYGVDIDAIKAANPSLSEGLKAGMLLYIPELPARTDASADTAVPAVKVTAENSVPADSEVRADDKKTAPAGKARAAKQKKYRKYNVKWYETLDDVAVKFNVTTEAIIALNGIDPDSGKRIRSVMIPDSAYMQEFNAGRIPEDGEPGTDREERTARHAEVLAPTEESVPAETAVREWEVIPDPSGTERRITLVLPFNASRLTGSLNAYTADFYAGAMIAAADLKERGLFSNFHLNVIDINRYGSAWELVADNALSGSDLIIGPISERDMQPIASWARSRRVPVVSPLDLKTASLLQDNPCLYLFPPQSDLALGHQLDKIAEASLNSDTTESVTVIYEQGYERSDLVLQTMSGLAERGIAFKTFKYDFLSGRGIDSLMSLSLDTVLVNRVIIPSMSEAFITDALRNLSLIQSSRGYIIDVYGLSRWKSFETVEQDYFHALDLRLAMSYHIDYNSPEVMDFIHKYRAAFNTEPTSFAFQGYDIMTFFVEAMNTLGRDFPDGIARVRRSLLQSDVMFEEVSPGSGYQNTAFKDICFTSGWRVLNE</sequence>
<dbReference type="GO" id="GO:0008932">
    <property type="term" value="F:lytic endotransglycosylase activity"/>
    <property type="evidence" value="ECO:0007669"/>
    <property type="project" value="TreeGrafter"/>
</dbReference>
<evidence type="ECO:0000256" key="1">
    <source>
        <dbReference type="SAM" id="MobiDB-lite"/>
    </source>
</evidence>